<evidence type="ECO:0000256" key="4">
    <source>
        <dbReference type="PROSITE-ProRule" id="PRU00335"/>
    </source>
</evidence>
<proteinExistence type="predicted"/>
<evidence type="ECO:0000256" key="3">
    <source>
        <dbReference type="ARBA" id="ARBA00023163"/>
    </source>
</evidence>
<keyword evidence="3" id="KW-0804">Transcription</keyword>
<sequence>MTKAPPRNDKFNERRAELGEAALQTLADLGYARTSLREIAQNSAFSHGVLHYYFTDKLDLILCSVRQYKARCVTRYDEVTTTSTRFEQLLDGFTEALGDTLRNETTMHRLWYDLRSQALFEEALRDDVEAIDKSLEKMIWRVMQRLSELAGSPVKASSEAAYAMLDGLFQQCLLKHLSGDKKAIAAMQASVRQVLLQLIDAPTAAPRAKPVRRKLATA</sequence>
<dbReference type="PANTHER" id="PTHR30055">
    <property type="entry name" value="HTH-TYPE TRANSCRIPTIONAL REGULATOR RUTR"/>
    <property type="match status" value="1"/>
</dbReference>
<dbReference type="InterPro" id="IPR050109">
    <property type="entry name" value="HTH-type_TetR-like_transc_reg"/>
</dbReference>
<feature type="DNA-binding region" description="H-T-H motif" evidence="4">
    <location>
        <begin position="35"/>
        <end position="54"/>
    </location>
</feature>
<evidence type="ECO:0000259" key="5">
    <source>
        <dbReference type="PROSITE" id="PS50977"/>
    </source>
</evidence>
<dbReference type="RefSeq" id="WP_204735414.1">
    <property type="nucleotide sequence ID" value="NZ_JAVDWE010000015.1"/>
</dbReference>
<dbReference type="EMBL" id="JAVDWE010000015">
    <property type="protein sequence ID" value="MDR7096647.1"/>
    <property type="molecule type" value="Genomic_DNA"/>
</dbReference>
<keyword evidence="2 4" id="KW-0238">DNA-binding</keyword>
<evidence type="ECO:0000256" key="1">
    <source>
        <dbReference type="ARBA" id="ARBA00023015"/>
    </source>
</evidence>
<feature type="domain" description="HTH tetR-type" evidence="5">
    <location>
        <begin position="12"/>
        <end position="72"/>
    </location>
</feature>
<dbReference type="PANTHER" id="PTHR30055:SF234">
    <property type="entry name" value="HTH-TYPE TRANSCRIPTIONAL REGULATOR BETI"/>
    <property type="match status" value="1"/>
</dbReference>
<keyword evidence="7" id="KW-1185">Reference proteome</keyword>
<dbReference type="SUPFAM" id="SSF46689">
    <property type="entry name" value="Homeodomain-like"/>
    <property type="match status" value="1"/>
</dbReference>
<reference evidence="6 7" key="1">
    <citation type="submission" date="2023-07" db="EMBL/GenBank/DDBJ databases">
        <title>Sorghum-associated microbial communities from plants grown in Nebraska, USA.</title>
        <authorList>
            <person name="Schachtman D."/>
        </authorList>
    </citation>
    <scope>NUCLEOTIDE SEQUENCE [LARGE SCALE GENOMIC DNA]</scope>
    <source>
        <strain evidence="6 7">BE240</strain>
    </source>
</reference>
<dbReference type="InterPro" id="IPR009057">
    <property type="entry name" value="Homeodomain-like_sf"/>
</dbReference>
<name>A0ABU1VGN5_9BURK</name>
<evidence type="ECO:0000256" key="2">
    <source>
        <dbReference type="ARBA" id="ARBA00023125"/>
    </source>
</evidence>
<dbReference type="Proteomes" id="UP001265550">
    <property type="component" value="Unassembled WGS sequence"/>
</dbReference>
<dbReference type="PROSITE" id="PS50977">
    <property type="entry name" value="HTH_TETR_2"/>
    <property type="match status" value="1"/>
</dbReference>
<keyword evidence="1" id="KW-0805">Transcription regulation</keyword>
<evidence type="ECO:0000313" key="7">
    <source>
        <dbReference type="Proteomes" id="UP001265550"/>
    </source>
</evidence>
<organism evidence="6 7">
    <name type="scientific">Hydrogenophaga laconesensis</name>
    <dbReference type="NCBI Taxonomy" id="1805971"/>
    <lineage>
        <taxon>Bacteria</taxon>
        <taxon>Pseudomonadati</taxon>
        <taxon>Pseudomonadota</taxon>
        <taxon>Betaproteobacteria</taxon>
        <taxon>Burkholderiales</taxon>
        <taxon>Comamonadaceae</taxon>
        <taxon>Hydrogenophaga</taxon>
    </lineage>
</organism>
<evidence type="ECO:0000313" key="6">
    <source>
        <dbReference type="EMBL" id="MDR7096647.1"/>
    </source>
</evidence>
<accession>A0ABU1VGN5</accession>
<dbReference type="Gene3D" id="1.10.357.10">
    <property type="entry name" value="Tetracycline Repressor, domain 2"/>
    <property type="match status" value="1"/>
</dbReference>
<gene>
    <name evidence="6" type="ORF">J2X09_004404</name>
</gene>
<dbReference type="InterPro" id="IPR001647">
    <property type="entry name" value="HTH_TetR"/>
</dbReference>
<dbReference type="Pfam" id="PF00440">
    <property type="entry name" value="TetR_N"/>
    <property type="match status" value="1"/>
</dbReference>
<comment type="caution">
    <text evidence="6">The sequence shown here is derived from an EMBL/GenBank/DDBJ whole genome shotgun (WGS) entry which is preliminary data.</text>
</comment>
<protein>
    <submittedName>
        <fullName evidence="6">AcrR family transcriptional regulator</fullName>
    </submittedName>
</protein>